<feature type="chain" id="PRO_5011681929" description="DUF4424 domain-containing protein" evidence="1">
    <location>
        <begin position="21"/>
        <end position="338"/>
    </location>
</feature>
<dbReference type="Proteomes" id="UP000199048">
    <property type="component" value="Unassembled WGS sequence"/>
</dbReference>
<dbReference type="STRING" id="582667.SAMN05192568_102437"/>
<name>A0A1I4PD50_9HYPH</name>
<feature type="signal peptide" evidence="1">
    <location>
        <begin position="1"/>
        <end position="20"/>
    </location>
</feature>
<organism evidence="3 4">
    <name type="scientific">Methylobacterium pseudosasicola</name>
    <dbReference type="NCBI Taxonomy" id="582667"/>
    <lineage>
        <taxon>Bacteria</taxon>
        <taxon>Pseudomonadati</taxon>
        <taxon>Pseudomonadota</taxon>
        <taxon>Alphaproteobacteria</taxon>
        <taxon>Hyphomicrobiales</taxon>
        <taxon>Methylobacteriaceae</taxon>
        <taxon>Methylobacterium</taxon>
    </lineage>
</organism>
<sequence>MRTLTLVLAILAAASLPVRADDSTAELAAGGLVLEKTDTVALIAEDLYLSEKAVRIDDRFRNRTDADVETNIVFPMPDITGDLDRHGSIPDPAHDNFLRFTIEIDGQSVTPEIEQRAFLLRNGKPPIEISDRLRALSIPLVPTVEATEEALRRLGENQRMALIQAGILERQVHKDGTIADVPLWTLKSKFWRRQVFPAGREIAIRTSYVPSLGGLSSLSYGSPDLDPPRKAQYVNRYCTEPAFEKVAQALYRRASADGSRSFQAYERYLTYGITSGGNGAGPIGTFRLVVDKGDPATQVAFCAANLKKIGPTTFETVVKDYVPKRDIDILFLKTGTGD</sequence>
<reference evidence="4" key="1">
    <citation type="submission" date="2016-10" db="EMBL/GenBank/DDBJ databases">
        <authorList>
            <person name="Varghese N."/>
            <person name="Submissions S."/>
        </authorList>
    </citation>
    <scope>NUCLEOTIDE SEQUENCE [LARGE SCALE GENOMIC DNA]</scope>
    <source>
        <strain evidence="4">BL36</strain>
    </source>
</reference>
<feature type="domain" description="DUF4424" evidence="2">
    <location>
        <begin position="20"/>
        <end position="330"/>
    </location>
</feature>
<keyword evidence="1" id="KW-0732">Signal</keyword>
<evidence type="ECO:0000313" key="4">
    <source>
        <dbReference type="Proteomes" id="UP000199048"/>
    </source>
</evidence>
<keyword evidence="4" id="KW-1185">Reference proteome</keyword>
<evidence type="ECO:0000259" key="2">
    <source>
        <dbReference type="Pfam" id="PF14415"/>
    </source>
</evidence>
<evidence type="ECO:0000256" key="1">
    <source>
        <dbReference type="SAM" id="SignalP"/>
    </source>
</evidence>
<accession>A0A1I4PD50</accession>
<dbReference type="AlphaFoldDB" id="A0A1I4PD50"/>
<dbReference type="InterPro" id="IPR025538">
    <property type="entry name" value="DUF4424"/>
</dbReference>
<dbReference type="Gene3D" id="2.60.40.3680">
    <property type="match status" value="2"/>
</dbReference>
<gene>
    <name evidence="3" type="ORF">SAMN05192568_102437</name>
</gene>
<dbReference type="EMBL" id="FOTK01000024">
    <property type="protein sequence ID" value="SFM25682.1"/>
    <property type="molecule type" value="Genomic_DNA"/>
</dbReference>
<dbReference type="OrthoDB" id="7299818at2"/>
<dbReference type="Pfam" id="PF14415">
    <property type="entry name" value="DUF4424"/>
    <property type="match status" value="1"/>
</dbReference>
<evidence type="ECO:0000313" key="3">
    <source>
        <dbReference type="EMBL" id="SFM25682.1"/>
    </source>
</evidence>
<protein>
    <recommendedName>
        <fullName evidence="2">DUF4424 domain-containing protein</fullName>
    </recommendedName>
</protein>
<proteinExistence type="predicted"/>